<organism evidence="5 6">
    <name type="scientific">Propionicimonas paludicola</name>
    <dbReference type="NCBI Taxonomy" id="185243"/>
    <lineage>
        <taxon>Bacteria</taxon>
        <taxon>Bacillati</taxon>
        <taxon>Actinomycetota</taxon>
        <taxon>Actinomycetes</taxon>
        <taxon>Propionibacteriales</taxon>
        <taxon>Nocardioidaceae</taxon>
        <taxon>Propionicimonas</taxon>
    </lineage>
</organism>
<evidence type="ECO:0000313" key="6">
    <source>
        <dbReference type="Proteomes" id="UP000226079"/>
    </source>
</evidence>
<reference evidence="5 6" key="1">
    <citation type="submission" date="2017-10" db="EMBL/GenBank/DDBJ databases">
        <title>Sequencing the genomes of 1000 actinobacteria strains.</title>
        <authorList>
            <person name="Klenk H.-P."/>
        </authorList>
    </citation>
    <scope>NUCLEOTIDE SEQUENCE [LARGE SCALE GENOMIC DNA]</scope>
    <source>
        <strain evidence="5 6">DSM 15597</strain>
    </source>
</reference>
<evidence type="ECO:0000256" key="2">
    <source>
        <dbReference type="ARBA" id="ARBA00022801"/>
    </source>
</evidence>
<dbReference type="InterPro" id="IPR033132">
    <property type="entry name" value="GH_1_N_CS"/>
</dbReference>
<comment type="similarity">
    <text evidence="1 4">Belongs to the glycosyl hydrolase 1 family.</text>
</comment>
<keyword evidence="2" id="KW-0378">Hydrolase</keyword>
<sequence length="402" mass="43792">MSATISERGPVVAAPSGFLWGAATAAHQTEGGNVNTGHWVAEYAPGTAVPEPSGDACDSFHRYGQDIALLAESGLGCYRFSIEWARIEPEPGVISRAALAHYRAMIDACLPAGVQPIVTLHHFTFPRWWQQRGGWQAPDAVDRFTRYVEAAVGILADVAWVITINEPNMLVIQLGAITDTTLGMNAVGVDEQRAQAIAAAHHAAVDVVRASTRARVGWSVANQAFQAVPGWEAQRDAWRYWREDFFLEQARGDDFIGVQAYLRTLIGPTEDSLGYGPQSWPDGTRFTLTGWEYYPAALGDAVRHTHRLTGLPILVTENGIATADDAERIEYTRAALAGLAAAMADGADVRGYLHWSLLDNYEWGSFAPTFGLVAVDRDSFVRTAKPSLFWLGDLARRGVLPV</sequence>
<evidence type="ECO:0000313" key="5">
    <source>
        <dbReference type="EMBL" id="PFG17150.1"/>
    </source>
</evidence>
<dbReference type="PRINTS" id="PR00131">
    <property type="entry name" value="GLHYDRLASE1"/>
</dbReference>
<dbReference type="AlphaFoldDB" id="A0A2A9CU48"/>
<dbReference type="GO" id="GO:0016052">
    <property type="term" value="P:carbohydrate catabolic process"/>
    <property type="evidence" value="ECO:0007669"/>
    <property type="project" value="TreeGrafter"/>
</dbReference>
<dbReference type="SUPFAM" id="SSF51445">
    <property type="entry name" value="(Trans)glycosidases"/>
    <property type="match status" value="1"/>
</dbReference>
<evidence type="ECO:0000256" key="4">
    <source>
        <dbReference type="RuleBase" id="RU003690"/>
    </source>
</evidence>
<dbReference type="GO" id="GO:0005829">
    <property type="term" value="C:cytosol"/>
    <property type="evidence" value="ECO:0007669"/>
    <property type="project" value="TreeGrafter"/>
</dbReference>
<dbReference type="InterPro" id="IPR017853">
    <property type="entry name" value="GH"/>
</dbReference>
<comment type="caution">
    <text evidence="5">The sequence shown here is derived from an EMBL/GenBank/DDBJ whole genome shotgun (WGS) entry which is preliminary data.</text>
</comment>
<keyword evidence="6" id="KW-1185">Reference proteome</keyword>
<dbReference type="PROSITE" id="PS00653">
    <property type="entry name" value="GLYCOSYL_HYDROL_F1_2"/>
    <property type="match status" value="1"/>
</dbReference>
<dbReference type="EMBL" id="PDJC01000001">
    <property type="protein sequence ID" value="PFG17150.1"/>
    <property type="molecule type" value="Genomic_DNA"/>
</dbReference>
<gene>
    <name evidence="5" type="ORF">ATK74_1712</name>
</gene>
<dbReference type="Proteomes" id="UP000226079">
    <property type="component" value="Unassembled WGS sequence"/>
</dbReference>
<proteinExistence type="inferred from homology"/>
<dbReference type="RefSeq" id="WP_245840847.1">
    <property type="nucleotide sequence ID" value="NZ_PDJC01000001.1"/>
</dbReference>
<evidence type="ECO:0000256" key="1">
    <source>
        <dbReference type="ARBA" id="ARBA00010838"/>
    </source>
</evidence>
<accession>A0A2A9CU48</accession>
<dbReference type="GO" id="GO:0008422">
    <property type="term" value="F:beta-glucosidase activity"/>
    <property type="evidence" value="ECO:0007669"/>
    <property type="project" value="TreeGrafter"/>
</dbReference>
<evidence type="ECO:0000256" key="3">
    <source>
        <dbReference type="ARBA" id="ARBA00023295"/>
    </source>
</evidence>
<dbReference type="Pfam" id="PF00232">
    <property type="entry name" value="Glyco_hydro_1"/>
    <property type="match status" value="2"/>
</dbReference>
<dbReference type="Gene3D" id="3.20.20.80">
    <property type="entry name" value="Glycosidases"/>
    <property type="match status" value="2"/>
</dbReference>
<dbReference type="InterPro" id="IPR001360">
    <property type="entry name" value="Glyco_hydro_1"/>
</dbReference>
<name>A0A2A9CU48_9ACTN</name>
<dbReference type="PANTHER" id="PTHR10353">
    <property type="entry name" value="GLYCOSYL HYDROLASE"/>
    <property type="match status" value="1"/>
</dbReference>
<protein>
    <submittedName>
        <fullName evidence="5">Beta-glucosidase</fullName>
    </submittedName>
</protein>
<keyword evidence="3" id="KW-0326">Glycosidase</keyword>
<dbReference type="PANTHER" id="PTHR10353:SF36">
    <property type="entry name" value="LP05116P"/>
    <property type="match status" value="1"/>
</dbReference>